<feature type="region of interest" description="Disordered" evidence="5">
    <location>
        <begin position="577"/>
        <end position="604"/>
    </location>
</feature>
<comment type="caution">
    <text evidence="7">The sequence shown here is derived from an EMBL/GenBank/DDBJ whole genome shotgun (WGS) entry which is preliminary data.</text>
</comment>
<evidence type="ECO:0000313" key="8">
    <source>
        <dbReference type="Proteomes" id="UP000701801"/>
    </source>
</evidence>
<dbReference type="SUPFAM" id="SSF144083">
    <property type="entry name" value="Magnesium transport protein CorA, transmembrane region"/>
    <property type="match status" value="1"/>
</dbReference>
<keyword evidence="8" id="KW-1185">Reference proteome</keyword>
<dbReference type="PANTHER" id="PTHR47685">
    <property type="entry name" value="MAGNESIUM TRANSPORT PROTEIN CORA"/>
    <property type="match status" value="1"/>
</dbReference>
<comment type="subcellular location">
    <subcellularLocation>
        <location evidence="1">Membrane</location>
        <topology evidence="1">Multi-pass membrane protein</topology>
    </subcellularLocation>
</comment>
<dbReference type="AlphaFoldDB" id="A0A9N9Q6G4"/>
<dbReference type="PANTHER" id="PTHR47685:SF1">
    <property type="entry name" value="MAGNESIUM TRANSPORT PROTEIN CORA"/>
    <property type="match status" value="1"/>
</dbReference>
<dbReference type="Pfam" id="PF01544">
    <property type="entry name" value="CorA"/>
    <property type="match status" value="1"/>
</dbReference>
<proteinExistence type="predicted"/>
<keyword evidence="3 6" id="KW-1133">Transmembrane helix</keyword>
<feature type="region of interest" description="Disordered" evidence="5">
    <location>
        <begin position="739"/>
        <end position="768"/>
    </location>
</feature>
<organism evidence="7 8">
    <name type="scientific">Hymenoscyphus albidus</name>
    <dbReference type="NCBI Taxonomy" id="595503"/>
    <lineage>
        <taxon>Eukaryota</taxon>
        <taxon>Fungi</taxon>
        <taxon>Dikarya</taxon>
        <taxon>Ascomycota</taxon>
        <taxon>Pezizomycotina</taxon>
        <taxon>Leotiomycetes</taxon>
        <taxon>Helotiales</taxon>
        <taxon>Helotiaceae</taxon>
        <taxon>Hymenoscyphus</taxon>
    </lineage>
</organism>
<evidence type="ECO:0000256" key="1">
    <source>
        <dbReference type="ARBA" id="ARBA00004141"/>
    </source>
</evidence>
<name>A0A9N9Q6G4_9HELO</name>
<dbReference type="EMBL" id="CAJVRM010000140">
    <property type="protein sequence ID" value="CAG8975511.1"/>
    <property type="molecule type" value="Genomic_DNA"/>
</dbReference>
<feature type="transmembrane region" description="Helical" evidence="6">
    <location>
        <begin position="1056"/>
        <end position="1080"/>
    </location>
</feature>
<evidence type="ECO:0000256" key="5">
    <source>
        <dbReference type="SAM" id="MobiDB-lite"/>
    </source>
</evidence>
<feature type="compositionally biased region" description="Basic and acidic residues" evidence="5">
    <location>
        <begin position="585"/>
        <end position="597"/>
    </location>
</feature>
<evidence type="ECO:0000256" key="4">
    <source>
        <dbReference type="ARBA" id="ARBA00023136"/>
    </source>
</evidence>
<evidence type="ECO:0000256" key="2">
    <source>
        <dbReference type="ARBA" id="ARBA00022692"/>
    </source>
</evidence>
<gene>
    <name evidence="7" type="ORF">HYALB_00012288</name>
</gene>
<evidence type="ECO:0000256" key="6">
    <source>
        <dbReference type="SAM" id="Phobius"/>
    </source>
</evidence>
<dbReference type="InterPro" id="IPR050829">
    <property type="entry name" value="CorA_MIT"/>
</dbReference>
<evidence type="ECO:0000256" key="3">
    <source>
        <dbReference type="ARBA" id="ARBA00022989"/>
    </source>
</evidence>
<accession>A0A9N9Q6G4</accession>
<dbReference type="OrthoDB" id="361039at2759"/>
<keyword evidence="2 6" id="KW-0812">Transmembrane</keyword>
<dbReference type="GO" id="GO:0046873">
    <property type="term" value="F:metal ion transmembrane transporter activity"/>
    <property type="evidence" value="ECO:0007669"/>
    <property type="project" value="InterPro"/>
</dbReference>
<evidence type="ECO:0000313" key="7">
    <source>
        <dbReference type="EMBL" id="CAG8975511.1"/>
    </source>
</evidence>
<dbReference type="GO" id="GO:0016020">
    <property type="term" value="C:membrane"/>
    <property type="evidence" value="ECO:0007669"/>
    <property type="project" value="UniProtKB-SubCell"/>
</dbReference>
<protein>
    <submittedName>
        <fullName evidence="7">Uncharacterized protein</fullName>
    </submittedName>
</protein>
<feature type="transmembrane region" description="Helical" evidence="6">
    <location>
        <begin position="1021"/>
        <end position="1044"/>
    </location>
</feature>
<dbReference type="Proteomes" id="UP000701801">
    <property type="component" value="Unassembled WGS sequence"/>
</dbReference>
<dbReference type="InterPro" id="IPR045863">
    <property type="entry name" value="CorA_TM1_TM2"/>
</dbReference>
<reference evidence="7" key="1">
    <citation type="submission" date="2021-07" db="EMBL/GenBank/DDBJ databases">
        <authorList>
            <person name="Durling M."/>
        </authorList>
    </citation>
    <scope>NUCLEOTIDE SEQUENCE</scope>
</reference>
<dbReference type="InterPro" id="IPR002523">
    <property type="entry name" value="MgTranspt_CorA/ZnTranspt_ZntB"/>
</dbReference>
<dbReference type="Gene3D" id="1.20.58.340">
    <property type="entry name" value="Magnesium transport protein CorA, transmembrane region"/>
    <property type="match status" value="1"/>
</dbReference>
<sequence>MSRISRRPILFSNFARERKGTACFEDDLTVDVVLVSSVGADPVATWGSWVEEDLLAQIPTAYVRFYDHGLANDDEGLDALGDRFLRLLQQKTHKLELRPPLILLCHGNGGLVVKTALVNAHQNQRYLGIVQSCIGISFFSVPQHGSTFLSDPDFYQSAVQIPNTRWEHDDRQRKQIKARLYLARPAETLIEDLSSAINLESLSEAFSSLLETALKNTKVWSLYETVSGGFRWTSREAKVDDQQNCVVLAESATFGISERGTNVMLLCDHWGTASFDTMHPKDEKFDSLHASKSKADFVSEVQGCVFGELWPFGDITQKLKAQSHCFYKQYPYHVSNDMSFAEILEGEMKTFLYPDDTISIPNTYEPNFVPIASKDTKIPRSVLKKPNHVNESPTSYQSNKSVSNLAISKRPRNQRTVSQVDNAKAVLLQTGDGVVKPKDSYHNAGLFSVMSENGNFIGRRSSLPIHEKSAAPINSTARKLAFSRTGQISPTANESNSPQNENFGGSKPRCRWIHIPCTHTGWAEEIIRGFAAATNQEKQCEEMLQDKFWLKRQNSVTHNLPHARYMHSMCEFFGSTPNSQASIKTDSKQDSRREPSPHPKNRGKYSGVREVMYIPYLHWEPFRQFRRRERVIHNCIKLETTPDQQSTEEESRTFAAQGGLKRRKAEGTLLANFKLFSKLKENLSESPGLRLIWQCLSEDKQLHCRRSLDQYMYTTLPDTSVRDRDQILYKSRQLNSGYSTSLLEEEEDDDVQPRGWENDESDEEDGTPGNVLVVDQLWMFVMDDDTVITFFPPKEVDIKPKPGGRPIMYSSALKSEAPPGITPLLRSKGDIQTAILKDLETKAEMITDKWDLAALVVKHAVTVLFDRFETKEPHVMTHFGRYIERLTESQARSWSRLKFGRGRRIRGSSRDVQQIFQDIRDLRELRDVEDELSIIKKILDKQQTHVGKMQKEYGERVHLTEGNGVWYLDEAVNMIDRQHEQITRMLENLQVTIKGYDDLISLQQNQIALYEAIDAGEQSRAVTIFTVFTVFFLPLSFFTSLYGMNIQEWSGESQNISMNFMLSTTLPISFCVIAIAFLFANDSRARSSFVEAYQVTVEFFIIIAENLLRIFHLPTLARGINNLWKRFKHTYFTPLKISLKKHRTLRIREKRERREKSRFEVKRLGLEENFPKAGRGHRSPRSAELVEGDLRKRRSLVRGERGQLEVERTRGD</sequence>
<keyword evidence="4 6" id="KW-0472">Membrane</keyword>